<keyword evidence="3" id="KW-1185">Reference proteome</keyword>
<dbReference type="Proteomes" id="UP000410984">
    <property type="component" value="Unassembled WGS sequence"/>
</dbReference>
<evidence type="ECO:0000313" key="3">
    <source>
        <dbReference type="Proteomes" id="UP000410984"/>
    </source>
</evidence>
<dbReference type="EMBL" id="CABFPH010000006">
    <property type="protein sequence ID" value="VUD70186.1"/>
    <property type="molecule type" value="Genomic_DNA"/>
</dbReference>
<proteinExistence type="predicted"/>
<dbReference type="OrthoDB" id="7987889at2"/>
<keyword evidence="1" id="KW-0732">Signal</keyword>
<dbReference type="AlphaFoldDB" id="A0A509E7B9"/>
<name>A0A509E7B9_9HYPH</name>
<protein>
    <recommendedName>
        <fullName evidence="4">Threonyl-trna synthetase</fullName>
    </recommendedName>
</protein>
<gene>
    <name evidence="2" type="ORF">MET9862_00749</name>
</gene>
<accession>A0A509E7B9</accession>
<organism evidence="2 3">
    <name type="scientific">Methylobacterium symbioticum</name>
    <dbReference type="NCBI Taxonomy" id="2584084"/>
    <lineage>
        <taxon>Bacteria</taxon>
        <taxon>Pseudomonadati</taxon>
        <taxon>Pseudomonadota</taxon>
        <taxon>Alphaproteobacteria</taxon>
        <taxon>Hyphomicrobiales</taxon>
        <taxon>Methylobacteriaceae</taxon>
        <taxon>Methylobacterium</taxon>
    </lineage>
</organism>
<reference evidence="2 3" key="1">
    <citation type="submission" date="2019-06" db="EMBL/GenBank/DDBJ databases">
        <authorList>
            <person name="Rodrigo-Torres L."/>
            <person name="Arahal R. D."/>
            <person name="Lucena T."/>
        </authorList>
    </citation>
    <scope>NUCLEOTIDE SEQUENCE [LARGE SCALE GENOMIC DNA]</scope>
    <source>
        <strain evidence="2 3">SB0023/3</strain>
    </source>
</reference>
<feature type="chain" id="PRO_5021252040" description="Threonyl-trna synthetase" evidence="1">
    <location>
        <begin position="28"/>
        <end position="190"/>
    </location>
</feature>
<evidence type="ECO:0008006" key="4">
    <source>
        <dbReference type="Google" id="ProtNLM"/>
    </source>
</evidence>
<feature type="signal peptide" evidence="1">
    <location>
        <begin position="1"/>
        <end position="27"/>
    </location>
</feature>
<evidence type="ECO:0000313" key="2">
    <source>
        <dbReference type="EMBL" id="VUD70186.1"/>
    </source>
</evidence>
<sequence length="190" mass="19898">MRRVATWAGTAWAAFAVGQAWATAALAGEAPSGLTAPFGLAWGPIDRVPRPLKADREANLTALYYPQGWGPAVGAGTALVVLVVCRDEGLQQVIWVGMPLDGEELAQARRAIREEGVRRYGEPERGPSADAEVWPGGQALLASRATPDGRRELVMAAYGPGYAACSESHRGQTGHVAGAHVADLFGSADP</sequence>
<evidence type="ECO:0000256" key="1">
    <source>
        <dbReference type="SAM" id="SignalP"/>
    </source>
</evidence>